<reference evidence="3" key="1">
    <citation type="journal article" date="2015" name="Genome Announc.">
        <title>Genome sequence of the AIDS-associated pathogen Penicillium marneffei (ATCC18224) and its near taxonomic relative Talaromyces stipitatus (ATCC10500).</title>
        <authorList>
            <person name="Nierman W.C."/>
            <person name="Fedorova-Abrams N.D."/>
            <person name="Andrianopoulos A."/>
        </authorList>
    </citation>
    <scope>NUCLEOTIDE SEQUENCE [LARGE SCALE GENOMIC DNA]</scope>
    <source>
        <strain evidence="3">ATCC 10500 / CBS 375.48 / QM 6759 / NRRL 1006</strain>
    </source>
</reference>
<keyword evidence="3" id="KW-1185">Reference proteome</keyword>
<dbReference type="AlphaFoldDB" id="B8MUR8"/>
<dbReference type="InterPro" id="IPR007889">
    <property type="entry name" value="HTH_Psq"/>
</dbReference>
<feature type="domain" description="HTH psq-type" evidence="1">
    <location>
        <begin position="21"/>
        <end position="59"/>
    </location>
</feature>
<evidence type="ECO:0000313" key="2">
    <source>
        <dbReference type="EMBL" id="EED11806.1"/>
    </source>
</evidence>
<dbReference type="Pfam" id="PF05225">
    <property type="entry name" value="HTH_psq"/>
    <property type="match status" value="1"/>
</dbReference>
<dbReference type="OrthoDB" id="4207519at2759"/>
<dbReference type="RefSeq" id="XP_002488562.1">
    <property type="nucleotide sequence ID" value="XM_002488517.1"/>
</dbReference>
<dbReference type="InParanoid" id="B8MUR8"/>
<dbReference type="InterPro" id="IPR009057">
    <property type="entry name" value="Homeodomain-like_sf"/>
</dbReference>
<dbReference type="Gene3D" id="1.10.10.60">
    <property type="entry name" value="Homeodomain-like"/>
    <property type="match status" value="1"/>
</dbReference>
<dbReference type="VEuPathDB" id="FungiDB:TSTA_109860"/>
<evidence type="ECO:0000259" key="1">
    <source>
        <dbReference type="Pfam" id="PF05225"/>
    </source>
</evidence>
<accession>B8MUR8</accession>
<dbReference type="EMBL" id="EQ962661">
    <property type="protein sequence ID" value="EED11806.1"/>
    <property type="molecule type" value="Genomic_DNA"/>
</dbReference>
<dbReference type="GeneID" id="8107218"/>
<dbReference type="InterPro" id="IPR050863">
    <property type="entry name" value="CenT-Element_Derived"/>
</dbReference>
<gene>
    <name evidence="2" type="ORF">TSTA_109860</name>
</gene>
<dbReference type="GO" id="GO:0005634">
    <property type="term" value="C:nucleus"/>
    <property type="evidence" value="ECO:0007669"/>
    <property type="project" value="TreeGrafter"/>
</dbReference>
<dbReference type="PhylomeDB" id="B8MUR8"/>
<dbReference type="PANTHER" id="PTHR19303">
    <property type="entry name" value="TRANSPOSON"/>
    <property type="match status" value="1"/>
</dbReference>
<organism evidence="2 3">
    <name type="scientific">Talaromyces stipitatus (strain ATCC 10500 / CBS 375.48 / QM 6759 / NRRL 1006)</name>
    <name type="common">Penicillium stipitatum</name>
    <dbReference type="NCBI Taxonomy" id="441959"/>
    <lineage>
        <taxon>Eukaryota</taxon>
        <taxon>Fungi</taxon>
        <taxon>Dikarya</taxon>
        <taxon>Ascomycota</taxon>
        <taxon>Pezizomycotina</taxon>
        <taxon>Eurotiomycetes</taxon>
        <taxon>Eurotiomycetidae</taxon>
        <taxon>Eurotiales</taxon>
        <taxon>Trichocomaceae</taxon>
        <taxon>Talaromyces</taxon>
        <taxon>Talaromyces sect. Talaromyces</taxon>
    </lineage>
</organism>
<dbReference type="SUPFAM" id="SSF46689">
    <property type="entry name" value="Homeodomain-like"/>
    <property type="match status" value="1"/>
</dbReference>
<dbReference type="PANTHER" id="PTHR19303:SF62">
    <property type="entry name" value="HTH CENPB-TYPE DOMAIN-CONTAINING PROTEIN-RELATED"/>
    <property type="match status" value="1"/>
</dbReference>
<dbReference type="GO" id="GO:0003677">
    <property type="term" value="F:DNA binding"/>
    <property type="evidence" value="ECO:0007669"/>
    <property type="project" value="InterPro"/>
</dbReference>
<protein>
    <recommendedName>
        <fullName evidence="1">HTH psq-type domain-containing protein</fullName>
    </recommendedName>
</protein>
<dbReference type="HOGENOM" id="CLU_013929_8_0_1"/>
<evidence type="ECO:0000313" key="3">
    <source>
        <dbReference type="Proteomes" id="UP000001745"/>
    </source>
</evidence>
<dbReference type="Proteomes" id="UP000001745">
    <property type="component" value="Unassembled WGS sequence"/>
</dbReference>
<name>B8MUR8_TALSN</name>
<sequence>MPPILNKNKKDLAEQEGRILLAISDLKNERILRVAQAARIYKIPRTTLQKRLSGTQQRSQIRANSHKLTQFEEESLVKWILDLDKRGLPPRHSLVGEKWVYNLVKRRLEIESKFSRKYDYEQYFDRVRKVILEYGILPEDIYNFDETGFAMGLCATAKVITGSDRYTWPKLLQPGDREWVTAIEAVNSTGWALPSYIIFKAKKYMWLGWFEDLPAN</sequence>
<proteinExistence type="predicted"/>